<gene>
    <name evidence="1" type="ORF">GCM10009676_13210</name>
</gene>
<protein>
    <recommendedName>
        <fullName evidence="3">ADP-ribosylglycohydrolase</fullName>
    </recommendedName>
</protein>
<organism evidence="1 2">
    <name type="scientific">Prauserella halophila</name>
    <dbReference type="NCBI Taxonomy" id="185641"/>
    <lineage>
        <taxon>Bacteria</taxon>
        <taxon>Bacillati</taxon>
        <taxon>Actinomycetota</taxon>
        <taxon>Actinomycetes</taxon>
        <taxon>Pseudonocardiales</taxon>
        <taxon>Pseudonocardiaceae</taxon>
        <taxon>Prauserella</taxon>
    </lineage>
</organism>
<proteinExistence type="predicted"/>
<keyword evidence="2" id="KW-1185">Reference proteome</keyword>
<dbReference type="RefSeq" id="WP_253863882.1">
    <property type="nucleotide sequence ID" value="NZ_BAAALN010000005.1"/>
</dbReference>
<evidence type="ECO:0008006" key="3">
    <source>
        <dbReference type="Google" id="ProtNLM"/>
    </source>
</evidence>
<evidence type="ECO:0000313" key="2">
    <source>
        <dbReference type="Proteomes" id="UP001500653"/>
    </source>
</evidence>
<dbReference type="Proteomes" id="UP001500653">
    <property type="component" value="Unassembled WGS sequence"/>
</dbReference>
<comment type="caution">
    <text evidence="1">The sequence shown here is derived from an EMBL/GenBank/DDBJ whole genome shotgun (WGS) entry which is preliminary data.</text>
</comment>
<dbReference type="EMBL" id="BAAALN010000005">
    <property type="protein sequence ID" value="GAA1231558.1"/>
    <property type="molecule type" value="Genomic_DNA"/>
</dbReference>
<sequence length="207" mass="21848">MPGSGIRRTGTTVDVGIGVLETWLECSQVDADAEIGLWLCRTTAGVGSDSYPRQDSEAVFARCLLADVQAAGGIPAIPEQLLYGDPRHTADRVTRCGVGGERRGSGASDSRPRTVRVLEALAVNAVRTRDISALAALIRAALVWGADGRHTVRRGVETLVAAVAPDGGVLRDDEGGSGSGLPTAVQVAWALVEYRRPGFTRNMWRVA</sequence>
<reference evidence="1 2" key="1">
    <citation type="journal article" date="2019" name="Int. J. Syst. Evol. Microbiol.">
        <title>The Global Catalogue of Microorganisms (GCM) 10K type strain sequencing project: providing services to taxonomists for standard genome sequencing and annotation.</title>
        <authorList>
            <consortium name="The Broad Institute Genomics Platform"/>
            <consortium name="The Broad Institute Genome Sequencing Center for Infectious Disease"/>
            <person name="Wu L."/>
            <person name="Ma J."/>
        </authorList>
    </citation>
    <scope>NUCLEOTIDE SEQUENCE [LARGE SCALE GENOMIC DNA]</scope>
    <source>
        <strain evidence="1 2">JCM 13023</strain>
    </source>
</reference>
<evidence type="ECO:0000313" key="1">
    <source>
        <dbReference type="EMBL" id="GAA1231558.1"/>
    </source>
</evidence>
<name>A0ABN1W338_9PSEU</name>
<accession>A0ABN1W338</accession>